<reference evidence="2" key="2">
    <citation type="submission" date="2020-09" db="EMBL/GenBank/DDBJ databases">
        <authorList>
            <person name="Sun Q."/>
            <person name="Ohkuma M."/>
        </authorList>
    </citation>
    <scope>NUCLEOTIDE SEQUENCE</scope>
    <source>
        <strain evidence="2">JCM 3091</strain>
    </source>
</reference>
<gene>
    <name evidence="2" type="ORF">GCM10010124_41080</name>
</gene>
<feature type="domain" description="CMP/dCMP-type deaminase" evidence="1">
    <location>
        <begin position="23"/>
        <end position="147"/>
    </location>
</feature>
<dbReference type="PANTHER" id="PTHR11079:SF162">
    <property type="entry name" value="RIBOFLAVIN BIOSYNTHESIS PROTEIN PYRD, CHLOROPLASTIC"/>
    <property type="match status" value="1"/>
</dbReference>
<dbReference type="EMBL" id="BMQC01000029">
    <property type="protein sequence ID" value="GGK43999.1"/>
    <property type="molecule type" value="Genomic_DNA"/>
</dbReference>
<dbReference type="PROSITE" id="PS51747">
    <property type="entry name" value="CYT_DCMP_DEAMINASES_2"/>
    <property type="match status" value="1"/>
</dbReference>
<accession>A0A8J3BVV0</accession>
<reference evidence="2" key="1">
    <citation type="journal article" date="2014" name="Int. J. Syst. Evol. Microbiol.">
        <title>Complete genome sequence of Corynebacterium casei LMG S-19264T (=DSM 44701T), isolated from a smear-ripened cheese.</title>
        <authorList>
            <consortium name="US DOE Joint Genome Institute (JGI-PGF)"/>
            <person name="Walter F."/>
            <person name="Albersmeier A."/>
            <person name="Kalinowski J."/>
            <person name="Ruckert C."/>
        </authorList>
    </citation>
    <scope>NUCLEOTIDE SEQUENCE</scope>
    <source>
        <strain evidence="2">JCM 3091</strain>
    </source>
</reference>
<organism evidence="2 3">
    <name type="scientific">Pilimelia terevasa</name>
    <dbReference type="NCBI Taxonomy" id="53372"/>
    <lineage>
        <taxon>Bacteria</taxon>
        <taxon>Bacillati</taxon>
        <taxon>Actinomycetota</taxon>
        <taxon>Actinomycetes</taxon>
        <taxon>Micromonosporales</taxon>
        <taxon>Micromonosporaceae</taxon>
        <taxon>Pilimelia</taxon>
    </lineage>
</organism>
<dbReference type="SUPFAM" id="SSF53927">
    <property type="entry name" value="Cytidine deaminase-like"/>
    <property type="match status" value="1"/>
</dbReference>
<comment type="caution">
    <text evidence="2">The sequence shown here is derived from an EMBL/GenBank/DDBJ whole genome shotgun (WGS) entry which is preliminary data.</text>
</comment>
<dbReference type="InterPro" id="IPR016193">
    <property type="entry name" value="Cytidine_deaminase-like"/>
</dbReference>
<dbReference type="Gene3D" id="3.40.140.10">
    <property type="entry name" value="Cytidine Deaminase, domain 2"/>
    <property type="match status" value="1"/>
</dbReference>
<sequence>MVGMSAPTPDGPARISGRAVSVSADAALLAAAVELSRRCPPSPAAYSVGALVVAPDGRVLASGHSRQGDPAAHAEEVALAALPPGAAAGATVYTSLEPCTHRRSRPRGCAALIIAAGVSRVVLALREPPTLAPCTGVADLLAAGIAVVELVDLAPAVRAVNAHLMGEPPGA</sequence>
<dbReference type="Pfam" id="PF00383">
    <property type="entry name" value="dCMP_cyt_deam_1"/>
    <property type="match status" value="1"/>
</dbReference>
<evidence type="ECO:0000259" key="1">
    <source>
        <dbReference type="PROSITE" id="PS51747"/>
    </source>
</evidence>
<dbReference type="PANTHER" id="PTHR11079">
    <property type="entry name" value="CYTOSINE DEAMINASE FAMILY MEMBER"/>
    <property type="match status" value="1"/>
</dbReference>
<keyword evidence="3" id="KW-1185">Reference proteome</keyword>
<name>A0A8J3BVV0_9ACTN</name>
<evidence type="ECO:0000313" key="3">
    <source>
        <dbReference type="Proteomes" id="UP000662200"/>
    </source>
</evidence>
<evidence type="ECO:0000313" key="2">
    <source>
        <dbReference type="EMBL" id="GGK43999.1"/>
    </source>
</evidence>
<dbReference type="GO" id="GO:0008835">
    <property type="term" value="F:diaminohydroxyphosphoribosylaminopyrimidine deaminase activity"/>
    <property type="evidence" value="ECO:0007669"/>
    <property type="project" value="TreeGrafter"/>
</dbReference>
<dbReference type="Proteomes" id="UP000662200">
    <property type="component" value="Unassembled WGS sequence"/>
</dbReference>
<proteinExistence type="predicted"/>
<dbReference type="InterPro" id="IPR002125">
    <property type="entry name" value="CMP_dCMP_dom"/>
</dbReference>
<protein>
    <recommendedName>
        <fullName evidence="1">CMP/dCMP-type deaminase domain-containing protein</fullName>
    </recommendedName>
</protein>
<dbReference type="AlphaFoldDB" id="A0A8J3BVV0"/>